<dbReference type="Pfam" id="PF21680">
    <property type="entry name" value="GIDA_C_1st"/>
    <property type="match status" value="1"/>
</dbReference>
<evidence type="ECO:0000256" key="7">
    <source>
        <dbReference type="ARBA" id="ARBA00022694"/>
    </source>
</evidence>
<comment type="caution">
    <text evidence="14">The sequence shown here is derived from an EMBL/GenBank/DDBJ whole genome shotgun (WGS) entry which is preliminary data.</text>
</comment>
<dbReference type="GO" id="GO:0030488">
    <property type="term" value="P:tRNA methylation"/>
    <property type="evidence" value="ECO:0007669"/>
    <property type="project" value="TreeGrafter"/>
</dbReference>
<dbReference type="SMART" id="SM01228">
    <property type="entry name" value="GIDA_assoc_3"/>
    <property type="match status" value="1"/>
</dbReference>
<dbReference type="Gene3D" id="1.10.150.570">
    <property type="entry name" value="GidA associated domain, C-terminal subdomain"/>
    <property type="match status" value="1"/>
</dbReference>
<feature type="domain" description="tRNA uridine 5-carboxymethylaminomethyl modification enzyme C-terminal subdomain" evidence="13">
    <location>
        <begin position="546"/>
        <end position="617"/>
    </location>
</feature>
<dbReference type="InterPro" id="IPR040131">
    <property type="entry name" value="MnmG_N"/>
</dbReference>
<dbReference type="InterPro" id="IPR044920">
    <property type="entry name" value="MnmG_C_subdom_sf"/>
</dbReference>
<dbReference type="AlphaFoldDB" id="A0AAW8R4U4"/>
<accession>A0AAW8R4U4</accession>
<dbReference type="GO" id="GO:0002098">
    <property type="term" value="P:tRNA wobble uridine modification"/>
    <property type="evidence" value="ECO:0007669"/>
    <property type="project" value="InterPro"/>
</dbReference>
<evidence type="ECO:0000256" key="6">
    <source>
        <dbReference type="ARBA" id="ARBA00022630"/>
    </source>
</evidence>
<comment type="subunit">
    <text evidence="10 12">Homodimer. Heterotetramer of two MnmE and two MnmG subunits.</text>
</comment>
<dbReference type="InterPro" id="IPR049312">
    <property type="entry name" value="GIDA_C_N"/>
</dbReference>
<dbReference type="InterPro" id="IPR036188">
    <property type="entry name" value="FAD/NAD-bd_sf"/>
</dbReference>
<evidence type="ECO:0000256" key="11">
    <source>
        <dbReference type="ARBA" id="ARBA00031800"/>
    </source>
</evidence>
<feature type="binding site" evidence="12">
    <location>
        <begin position="13"/>
        <end position="18"/>
    </location>
    <ligand>
        <name>FAD</name>
        <dbReference type="ChEBI" id="CHEBI:57692"/>
    </ligand>
</feature>
<name>A0AAW8R4U4_9ALTE</name>
<dbReference type="InterPro" id="IPR004416">
    <property type="entry name" value="MnmG"/>
</dbReference>
<dbReference type="SUPFAM" id="SSF51905">
    <property type="entry name" value="FAD/NAD(P)-binding domain"/>
    <property type="match status" value="1"/>
</dbReference>
<evidence type="ECO:0000259" key="13">
    <source>
        <dbReference type="SMART" id="SM01228"/>
    </source>
</evidence>
<keyword evidence="15" id="KW-1185">Reference proteome</keyword>
<comment type="subcellular location">
    <subcellularLocation>
        <location evidence="12">Cytoplasm</location>
    </subcellularLocation>
</comment>
<evidence type="ECO:0000313" key="14">
    <source>
        <dbReference type="EMBL" id="MDT0584277.1"/>
    </source>
</evidence>
<dbReference type="GO" id="GO:0050660">
    <property type="term" value="F:flavin adenine dinucleotide binding"/>
    <property type="evidence" value="ECO:0007669"/>
    <property type="project" value="UniProtKB-UniRule"/>
</dbReference>
<gene>
    <name evidence="12 14" type="primary">mnmG</name>
    <name evidence="12" type="synonym">gidA</name>
    <name evidence="14" type="ORF">RM544_17140</name>
</gene>
<evidence type="ECO:0000256" key="9">
    <source>
        <dbReference type="ARBA" id="ARBA00023027"/>
    </source>
</evidence>
<dbReference type="InterPro" id="IPR002218">
    <property type="entry name" value="MnmG-rel"/>
</dbReference>
<reference evidence="14 15" key="1">
    <citation type="submission" date="2023-09" db="EMBL/GenBank/DDBJ databases">
        <authorList>
            <person name="Rey-Velasco X."/>
        </authorList>
    </citation>
    <scope>NUCLEOTIDE SEQUENCE [LARGE SCALE GENOMIC DNA]</scope>
    <source>
        <strain evidence="14 15">W409</strain>
    </source>
</reference>
<dbReference type="Gene3D" id="1.10.10.1800">
    <property type="entry name" value="tRNA uridine 5-carboxymethylaminomethyl modification enzyme MnmG/GidA"/>
    <property type="match status" value="1"/>
</dbReference>
<comment type="similarity">
    <text evidence="3 12">Belongs to the MnmG family.</text>
</comment>
<organism evidence="14 15">
    <name type="scientific">Brumicola blandensis</name>
    <dbReference type="NCBI Taxonomy" id="3075611"/>
    <lineage>
        <taxon>Bacteria</taxon>
        <taxon>Pseudomonadati</taxon>
        <taxon>Pseudomonadota</taxon>
        <taxon>Gammaproteobacteria</taxon>
        <taxon>Alteromonadales</taxon>
        <taxon>Alteromonadaceae</taxon>
        <taxon>Brumicola</taxon>
    </lineage>
</organism>
<evidence type="ECO:0000256" key="4">
    <source>
        <dbReference type="ARBA" id="ARBA00020461"/>
    </source>
</evidence>
<dbReference type="PANTHER" id="PTHR11806">
    <property type="entry name" value="GLUCOSE INHIBITED DIVISION PROTEIN A"/>
    <property type="match status" value="1"/>
</dbReference>
<evidence type="ECO:0000256" key="2">
    <source>
        <dbReference type="ARBA" id="ARBA00003717"/>
    </source>
</evidence>
<dbReference type="Pfam" id="PF01134">
    <property type="entry name" value="GIDA"/>
    <property type="match status" value="1"/>
</dbReference>
<dbReference type="InterPro" id="IPR020595">
    <property type="entry name" value="MnmG-rel_CS"/>
</dbReference>
<dbReference type="Pfam" id="PF13932">
    <property type="entry name" value="SAM_GIDA_C"/>
    <property type="match status" value="1"/>
</dbReference>
<keyword evidence="9 12" id="KW-0520">NAD</keyword>
<keyword evidence="5 12" id="KW-0963">Cytoplasm</keyword>
<comment type="function">
    <text evidence="2 12">NAD-binding protein involved in the addition of a carboxymethylaminomethyl (cmnm) group at the wobble position (U34) of certain tRNAs, forming tRNA-cmnm(5)s(2)U34.</text>
</comment>
<evidence type="ECO:0000256" key="12">
    <source>
        <dbReference type="HAMAP-Rule" id="MF_00129"/>
    </source>
</evidence>
<dbReference type="GO" id="GO:0005829">
    <property type="term" value="C:cytosol"/>
    <property type="evidence" value="ECO:0007669"/>
    <property type="project" value="TreeGrafter"/>
</dbReference>
<dbReference type="InterPro" id="IPR026904">
    <property type="entry name" value="MnmG_C"/>
</dbReference>
<evidence type="ECO:0000256" key="10">
    <source>
        <dbReference type="ARBA" id="ARBA00025948"/>
    </source>
</evidence>
<dbReference type="FunFam" id="3.50.50.60:FF:000002">
    <property type="entry name" value="tRNA uridine 5-carboxymethylaminomethyl modification enzyme MnmG"/>
    <property type="match status" value="1"/>
</dbReference>
<feature type="binding site" evidence="12">
    <location>
        <begin position="273"/>
        <end position="287"/>
    </location>
    <ligand>
        <name>NAD(+)</name>
        <dbReference type="ChEBI" id="CHEBI:57540"/>
    </ligand>
</feature>
<comment type="cofactor">
    <cofactor evidence="1 12">
        <name>FAD</name>
        <dbReference type="ChEBI" id="CHEBI:57692"/>
    </cofactor>
</comment>
<comment type="caution">
    <text evidence="12">Lacks conserved residue(s) required for the propagation of feature annotation.</text>
</comment>
<dbReference type="PROSITE" id="PS01281">
    <property type="entry name" value="GIDA_2"/>
    <property type="match status" value="1"/>
</dbReference>
<keyword evidence="7 12" id="KW-0819">tRNA processing</keyword>
<dbReference type="Proteomes" id="UP001249020">
    <property type="component" value="Unassembled WGS sequence"/>
</dbReference>
<dbReference type="HAMAP" id="MF_00129">
    <property type="entry name" value="MnmG_GidA"/>
    <property type="match status" value="1"/>
</dbReference>
<evidence type="ECO:0000256" key="8">
    <source>
        <dbReference type="ARBA" id="ARBA00022827"/>
    </source>
</evidence>
<dbReference type="Gene3D" id="3.50.50.60">
    <property type="entry name" value="FAD/NAD(P)-binding domain"/>
    <property type="match status" value="2"/>
</dbReference>
<dbReference type="FunFam" id="1.10.150.570:FF:000001">
    <property type="entry name" value="tRNA uridine 5-carboxymethylaminomethyl modification enzyme MnmG"/>
    <property type="match status" value="1"/>
</dbReference>
<evidence type="ECO:0000256" key="5">
    <source>
        <dbReference type="ARBA" id="ARBA00022490"/>
    </source>
</evidence>
<dbReference type="FunFam" id="1.10.10.1800:FF:000001">
    <property type="entry name" value="tRNA uridine 5-carboxymethylaminomethyl modification enzyme MnmG"/>
    <property type="match status" value="1"/>
</dbReference>
<dbReference type="RefSeq" id="WP_311363047.1">
    <property type="nucleotide sequence ID" value="NZ_JAVRIE010000009.1"/>
</dbReference>
<dbReference type="PROSITE" id="PS01280">
    <property type="entry name" value="GIDA_1"/>
    <property type="match status" value="1"/>
</dbReference>
<dbReference type="InterPro" id="IPR047001">
    <property type="entry name" value="MnmG_C_subdom"/>
</dbReference>
<evidence type="ECO:0000313" key="15">
    <source>
        <dbReference type="Proteomes" id="UP001249020"/>
    </source>
</evidence>
<dbReference type="FunFam" id="3.50.50.60:FF:000010">
    <property type="entry name" value="tRNA uridine 5-carboxymethylaminomethyl modification enzyme MnmG"/>
    <property type="match status" value="1"/>
</dbReference>
<evidence type="ECO:0000256" key="1">
    <source>
        <dbReference type="ARBA" id="ARBA00001974"/>
    </source>
</evidence>
<sequence>MFYQQDFDVIVVGGGHAGTEAATAAARMGAKTLLLTHSIETLGQMSCNPAIGGIGKGHLVKEIDALGGVMAKATDKAGIQFRTLNSSKGPAVRATRAQADRSLYRMAVRELLENQENLTLFQQSCDDLIVENDRVLGVVTQMGLKFRAKTVVITVGTFLGGTIHIGMENYKGGRAGDPPSIALADRLRALPFRVDRLKTGTPARLDTRTLDYSKMQAQPGDTPLPVFSFMGKVEDHPRQIPCYITHTNDKTHDIIRSGLDRSPMYTGVIEGVGPRYCPSIEDKIMRFADKNSHQIFVEPEGLNSVEVYPNGISTSLPFDIQMALVRSINGFENAHIIRPGYAIEYDFFDPRDLKQTLETKFIDGLFFAGQINGTTGYEEAGAQGLIAGANAALQCQEKDGFELRRDEAYIGVLIDDLATMGTKEPYRMFTSRAEYRLLLREDNADVRLTEKGRKIGLVDDERWAYFEQKMNSIELEKQRLRSQWVHLKHDSLDELNAMLKTPISREHSLEELIRRPEMTYDKLVGIENFGPALSDPKAAEQVEIQIKYAGYIERQKEEIAKTLRHENTVLPVDFDFSQISGLSNEVVAKLKDARPETIGKASRISGITPAAISLLLVYLKKHNMLFKSEQKTA</sequence>
<evidence type="ECO:0000256" key="3">
    <source>
        <dbReference type="ARBA" id="ARBA00007653"/>
    </source>
</evidence>
<dbReference type="PANTHER" id="PTHR11806:SF0">
    <property type="entry name" value="PROTEIN MTO1 HOMOLOG, MITOCHONDRIAL"/>
    <property type="match status" value="1"/>
</dbReference>
<keyword evidence="6 12" id="KW-0285">Flavoprotein</keyword>
<dbReference type="EMBL" id="JAVRIE010000009">
    <property type="protein sequence ID" value="MDT0584277.1"/>
    <property type="molecule type" value="Genomic_DNA"/>
</dbReference>
<dbReference type="NCBIfam" id="TIGR00136">
    <property type="entry name" value="mnmG_gidA"/>
    <property type="match status" value="1"/>
</dbReference>
<keyword evidence="8 12" id="KW-0274">FAD</keyword>
<proteinExistence type="inferred from homology"/>
<protein>
    <recommendedName>
        <fullName evidence="4 12">tRNA uridine 5-carboxymethylaminomethyl modification enzyme MnmG</fullName>
    </recommendedName>
    <alternativeName>
        <fullName evidence="11 12">Glucose-inhibited division protein A</fullName>
    </alternativeName>
</protein>